<evidence type="ECO:0000313" key="2">
    <source>
        <dbReference type="EMBL" id="CAF1440664.1"/>
    </source>
</evidence>
<dbReference type="OrthoDB" id="9977575at2759"/>
<proteinExistence type="predicted"/>
<evidence type="ECO:0000313" key="1">
    <source>
        <dbReference type="EMBL" id="CAF1231167.1"/>
    </source>
</evidence>
<sequence length="184" mass="20737">MTSSLRPTQPTPLFVIETCSSDDIPQLIKSPKQSSTVSSRAWSLPNCNETYKDLHGAIHYSFSNRLNNLLKRSRSYPNNYLLLYSKMNEILFRTQSPSASMSFNVNFLDPNHGTLTPSGASSRYSLYGSFFDLSESGYYPPSDNKFLTIEGRPLLIVDHSPRSTSNAYQDKCTDWLDHLTTSST</sequence>
<organism evidence="1 4">
    <name type="scientific">Adineta ricciae</name>
    <name type="common">Rotifer</name>
    <dbReference type="NCBI Taxonomy" id="249248"/>
    <lineage>
        <taxon>Eukaryota</taxon>
        <taxon>Metazoa</taxon>
        <taxon>Spiralia</taxon>
        <taxon>Gnathifera</taxon>
        <taxon>Rotifera</taxon>
        <taxon>Eurotatoria</taxon>
        <taxon>Bdelloidea</taxon>
        <taxon>Adinetida</taxon>
        <taxon>Adinetidae</taxon>
        <taxon>Adineta</taxon>
    </lineage>
</organism>
<comment type="caution">
    <text evidence="1">The sequence shown here is derived from an EMBL/GenBank/DDBJ whole genome shotgun (WGS) entry which is preliminary data.</text>
</comment>
<keyword evidence="3" id="KW-1185">Reference proteome</keyword>
<evidence type="ECO:0000313" key="4">
    <source>
        <dbReference type="Proteomes" id="UP000663852"/>
    </source>
</evidence>
<dbReference type="EMBL" id="CAJNOR010003712">
    <property type="protein sequence ID" value="CAF1440664.1"/>
    <property type="molecule type" value="Genomic_DNA"/>
</dbReference>
<protein>
    <submittedName>
        <fullName evidence="1">Uncharacterized protein</fullName>
    </submittedName>
</protein>
<gene>
    <name evidence="1" type="ORF">EDS130_LOCUS26939</name>
    <name evidence="2" type="ORF">XAT740_LOCUS36299</name>
</gene>
<dbReference type="EMBL" id="CAJNOJ010000166">
    <property type="protein sequence ID" value="CAF1231167.1"/>
    <property type="molecule type" value="Genomic_DNA"/>
</dbReference>
<dbReference type="Proteomes" id="UP000663852">
    <property type="component" value="Unassembled WGS sequence"/>
</dbReference>
<evidence type="ECO:0000313" key="3">
    <source>
        <dbReference type="Proteomes" id="UP000663828"/>
    </source>
</evidence>
<name>A0A814YLI3_ADIRI</name>
<accession>A0A814YLI3</accession>
<dbReference type="AlphaFoldDB" id="A0A814YLI3"/>
<reference evidence="1" key="1">
    <citation type="submission" date="2021-02" db="EMBL/GenBank/DDBJ databases">
        <authorList>
            <person name="Nowell W R."/>
        </authorList>
    </citation>
    <scope>NUCLEOTIDE SEQUENCE</scope>
</reference>
<dbReference type="Proteomes" id="UP000663828">
    <property type="component" value="Unassembled WGS sequence"/>
</dbReference>